<dbReference type="AlphaFoldDB" id="A0A2W4XPA7"/>
<keyword evidence="4 5" id="KW-0472">Membrane</keyword>
<dbReference type="Pfam" id="PF04138">
    <property type="entry name" value="GtrA_DPMS_TM"/>
    <property type="match status" value="1"/>
</dbReference>
<evidence type="ECO:0000256" key="1">
    <source>
        <dbReference type="ARBA" id="ARBA00004141"/>
    </source>
</evidence>
<dbReference type="GO" id="GO:0016020">
    <property type="term" value="C:membrane"/>
    <property type="evidence" value="ECO:0007669"/>
    <property type="project" value="UniProtKB-SubCell"/>
</dbReference>
<gene>
    <name evidence="7" type="ORF">DCF19_21760</name>
</gene>
<accession>A0A2W4XPA7</accession>
<evidence type="ECO:0000256" key="2">
    <source>
        <dbReference type="ARBA" id="ARBA00022692"/>
    </source>
</evidence>
<evidence type="ECO:0000256" key="5">
    <source>
        <dbReference type="SAM" id="Phobius"/>
    </source>
</evidence>
<sequence length="149" mass="17124">MQDFLQQLLAKLVEPRSLRFLLVGILSAIANVLILVVLIDFWHWDTMFWRSLANIVATEICLLICFFAYRQFVWQIPDFEWQTVLRNELPTYHLSIASVIAIRSFLLFPVMDWMGIDPVVNTVIGVGTGAVLTYTLSDKFIFTAKIPIS</sequence>
<evidence type="ECO:0000259" key="6">
    <source>
        <dbReference type="Pfam" id="PF04138"/>
    </source>
</evidence>
<name>A0A2W4XPA7_9CYAN</name>
<reference evidence="7 8" key="1">
    <citation type="submission" date="2018-04" db="EMBL/GenBank/DDBJ databases">
        <authorList>
            <person name="Go L.Y."/>
            <person name="Mitchell J.A."/>
        </authorList>
    </citation>
    <scope>NUCLEOTIDE SEQUENCE [LARGE SCALE GENOMIC DNA]</scope>
    <source>
        <strain evidence="7">ULC066bin1</strain>
    </source>
</reference>
<dbReference type="GO" id="GO:0000271">
    <property type="term" value="P:polysaccharide biosynthetic process"/>
    <property type="evidence" value="ECO:0007669"/>
    <property type="project" value="InterPro"/>
</dbReference>
<feature type="domain" description="GtrA/DPMS transmembrane" evidence="6">
    <location>
        <begin position="19"/>
        <end position="142"/>
    </location>
</feature>
<keyword evidence="2 5" id="KW-0812">Transmembrane</keyword>
<proteinExistence type="predicted"/>
<evidence type="ECO:0000256" key="3">
    <source>
        <dbReference type="ARBA" id="ARBA00022989"/>
    </source>
</evidence>
<evidence type="ECO:0000313" key="7">
    <source>
        <dbReference type="EMBL" id="PZO36425.1"/>
    </source>
</evidence>
<dbReference type="Proteomes" id="UP000249467">
    <property type="component" value="Unassembled WGS sequence"/>
</dbReference>
<evidence type="ECO:0000256" key="4">
    <source>
        <dbReference type="ARBA" id="ARBA00023136"/>
    </source>
</evidence>
<comment type="subcellular location">
    <subcellularLocation>
        <location evidence="1">Membrane</location>
        <topology evidence="1">Multi-pass membrane protein</topology>
    </subcellularLocation>
</comment>
<feature type="transmembrane region" description="Helical" evidence="5">
    <location>
        <begin position="89"/>
        <end position="108"/>
    </location>
</feature>
<dbReference type="EMBL" id="QBML01000041">
    <property type="protein sequence ID" value="PZO36425.1"/>
    <property type="molecule type" value="Genomic_DNA"/>
</dbReference>
<dbReference type="InterPro" id="IPR007267">
    <property type="entry name" value="GtrA_DPMS_TM"/>
</dbReference>
<reference evidence="7 8" key="2">
    <citation type="submission" date="2018-06" db="EMBL/GenBank/DDBJ databases">
        <title>Metagenomic assembly of (sub)arctic Cyanobacteria and their associated microbiome from non-axenic cultures.</title>
        <authorList>
            <person name="Baurain D."/>
        </authorList>
    </citation>
    <scope>NUCLEOTIDE SEQUENCE [LARGE SCALE GENOMIC DNA]</scope>
    <source>
        <strain evidence="7">ULC066bin1</strain>
    </source>
</reference>
<organism evidence="7 8">
    <name type="scientific">Pseudanabaena frigida</name>
    <dbReference type="NCBI Taxonomy" id="945775"/>
    <lineage>
        <taxon>Bacteria</taxon>
        <taxon>Bacillati</taxon>
        <taxon>Cyanobacteriota</taxon>
        <taxon>Cyanophyceae</taxon>
        <taxon>Pseudanabaenales</taxon>
        <taxon>Pseudanabaenaceae</taxon>
        <taxon>Pseudanabaena</taxon>
    </lineage>
</organism>
<evidence type="ECO:0000313" key="8">
    <source>
        <dbReference type="Proteomes" id="UP000249467"/>
    </source>
</evidence>
<comment type="caution">
    <text evidence="7">The sequence shown here is derived from an EMBL/GenBank/DDBJ whole genome shotgun (WGS) entry which is preliminary data.</text>
</comment>
<feature type="transmembrane region" description="Helical" evidence="5">
    <location>
        <begin position="51"/>
        <end position="69"/>
    </location>
</feature>
<feature type="transmembrane region" description="Helical" evidence="5">
    <location>
        <begin position="20"/>
        <end position="39"/>
    </location>
</feature>
<protein>
    <recommendedName>
        <fullName evidence="6">GtrA/DPMS transmembrane domain-containing protein</fullName>
    </recommendedName>
</protein>
<keyword evidence="3 5" id="KW-1133">Transmembrane helix</keyword>